<keyword evidence="3" id="KW-0378">Hydrolase</keyword>
<dbReference type="EMBL" id="JAFBBK010000001">
    <property type="protein sequence ID" value="MBM7414956.1"/>
    <property type="molecule type" value="Genomic_DNA"/>
</dbReference>
<dbReference type="Proteomes" id="UP000703038">
    <property type="component" value="Unassembled WGS sequence"/>
</dbReference>
<evidence type="ECO:0000256" key="2">
    <source>
        <dbReference type="HAMAP-Rule" id="MF_00048"/>
    </source>
</evidence>
<dbReference type="InterPro" id="IPR011856">
    <property type="entry name" value="tRNA_endonuc-like_dom_sf"/>
</dbReference>
<dbReference type="NCBIfam" id="TIGR00252">
    <property type="entry name" value="YraN family protein"/>
    <property type="match status" value="1"/>
</dbReference>
<dbReference type="InterPro" id="IPR003509">
    <property type="entry name" value="UPF0102_YraN-like"/>
</dbReference>
<dbReference type="GO" id="GO:0004519">
    <property type="term" value="F:endonuclease activity"/>
    <property type="evidence" value="ECO:0007669"/>
    <property type="project" value="UniProtKB-KW"/>
</dbReference>
<dbReference type="PANTHER" id="PTHR34039">
    <property type="entry name" value="UPF0102 PROTEIN YRAN"/>
    <property type="match status" value="1"/>
</dbReference>
<evidence type="ECO:0000313" key="3">
    <source>
        <dbReference type="EMBL" id="MBM7414956.1"/>
    </source>
</evidence>
<dbReference type="PANTHER" id="PTHR34039:SF1">
    <property type="entry name" value="UPF0102 PROTEIN YRAN"/>
    <property type="match status" value="1"/>
</dbReference>
<protein>
    <recommendedName>
        <fullName evidence="2">UPF0102 protein JOE42_001689</fullName>
    </recommendedName>
</protein>
<keyword evidence="4" id="KW-1185">Reference proteome</keyword>
<dbReference type="CDD" id="cd20736">
    <property type="entry name" value="PoNe_Nuclease"/>
    <property type="match status" value="1"/>
</dbReference>
<dbReference type="NCBIfam" id="NF009154">
    <property type="entry name" value="PRK12497.3-3"/>
    <property type="match status" value="1"/>
</dbReference>
<proteinExistence type="inferred from homology"/>
<evidence type="ECO:0000256" key="1">
    <source>
        <dbReference type="ARBA" id="ARBA00006738"/>
    </source>
</evidence>
<dbReference type="SUPFAM" id="SSF52980">
    <property type="entry name" value="Restriction endonuclease-like"/>
    <property type="match status" value="1"/>
</dbReference>
<dbReference type="Gene3D" id="3.40.1350.10">
    <property type="match status" value="1"/>
</dbReference>
<dbReference type="Pfam" id="PF02021">
    <property type="entry name" value="UPF0102"/>
    <property type="match status" value="1"/>
</dbReference>
<dbReference type="InterPro" id="IPR011335">
    <property type="entry name" value="Restrct_endonuc-II-like"/>
</dbReference>
<keyword evidence="3" id="KW-0255">Endonuclease</keyword>
<comment type="caution">
    <text evidence="3">The sequence shown here is derived from an EMBL/GenBank/DDBJ whole genome shotgun (WGS) entry which is preliminary data.</text>
</comment>
<dbReference type="HAMAP" id="MF_00048">
    <property type="entry name" value="UPF0102"/>
    <property type="match status" value="1"/>
</dbReference>
<accession>A0ABS2KSM6</accession>
<comment type="similarity">
    <text evidence="1 2">Belongs to the UPF0102 family.</text>
</comment>
<dbReference type="RefSeq" id="WP_204867856.1">
    <property type="nucleotide sequence ID" value="NZ_JAFBBK010000001.1"/>
</dbReference>
<name>A0ABS2KSM6_9NOCA</name>
<reference evidence="3 4" key="1">
    <citation type="submission" date="2021-01" db="EMBL/GenBank/DDBJ databases">
        <title>Genomics of switchgrass bacterial isolates.</title>
        <authorList>
            <person name="Shade A."/>
        </authorList>
    </citation>
    <scope>NUCLEOTIDE SEQUENCE [LARGE SCALE GENOMIC DNA]</scope>
    <source>
        <strain evidence="3 4">PvP111</strain>
    </source>
</reference>
<organism evidence="3 4">
    <name type="scientific">Rhodococcoides corynebacterioides</name>
    <dbReference type="NCBI Taxonomy" id="53972"/>
    <lineage>
        <taxon>Bacteria</taxon>
        <taxon>Bacillati</taxon>
        <taxon>Actinomycetota</taxon>
        <taxon>Actinomycetes</taxon>
        <taxon>Mycobacteriales</taxon>
        <taxon>Nocardiaceae</taxon>
        <taxon>Rhodococcoides</taxon>
    </lineage>
</organism>
<sequence length="118" mass="12730">MATNAEMGRAGEEAAASYLTTVGLCILDRNWRCRHGEVDIIGVDGDTIVFVEVKTRSGDGYGTPAEAVTPAKAQRIHRLAGLWLAERSGPWVPVRFDVVEVVIADGRGPLLSHLRAAF</sequence>
<dbReference type="NCBIfam" id="NF009150">
    <property type="entry name" value="PRK12497.1-3"/>
    <property type="match status" value="1"/>
</dbReference>
<evidence type="ECO:0000313" key="4">
    <source>
        <dbReference type="Proteomes" id="UP000703038"/>
    </source>
</evidence>
<keyword evidence="3" id="KW-0540">Nuclease</keyword>
<gene>
    <name evidence="3" type="ORF">JOE42_001689</name>
</gene>